<proteinExistence type="inferred from homology"/>
<organism evidence="4 5">
    <name type="scientific">Cobetia marina</name>
    <name type="common">Deleya marina</name>
    <dbReference type="NCBI Taxonomy" id="28258"/>
    <lineage>
        <taxon>Bacteria</taxon>
        <taxon>Pseudomonadati</taxon>
        <taxon>Pseudomonadota</taxon>
        <taxon>Gammaproteobacteria</taxon>
        <taxon>Oceanospirillales</taxon>
        <taxon>Halomonadaceae</taxon>
        <taxon>Cobetia</taxon>
    </lineage>
</organism>
<comment type="similarity">
    <text evidence="1">Belongs to the AB hydrolase superfamily.</text>
</comment>
<dbReference type="PANTHER" id="PTHR43798">
    <property type="entry name" value="MONOACYLGLYCEROL LIPASE"/>
    <property type="match status" value="1"/>
</dbReference>
<reference evidence="4 5" key="1">
    <citation type="submission" date="2024-02" db="EMBL/GenBank/DDBJ databases">
        <title>Bacteria isolated from the canopy kelp, Nereocystis luetkeana.</title>
        <authorList>
            <person name="Pfister C.A."/>
            <person name="Younker I.T."/>
            <person name="Light S.H."/>
        </authorList>
    </citation>
    <scope>NUCLEOTIDE SEQUENCE [LARGE SCALE GENOMIC DNA]</scope>
    <source>
        <strain evidence="4 5">TI.5.07</strain>
    </source>
</reference>
<protein>
    <submittedName>
        <fullName evidence="4">Alpha/beta hydrolase</fullName>
    </submittedName>
</protein>
<dbReference type="Pfam" id="PF00561">
    <property type="entry name" value="Abhydrolase_1"/>
    <property type="match status" value="1"/>
</dbReference>
<evidence type="ECO:0000256" key="1">
    <source>
        <dbReference type="ARBA" id="ARBA00008645"/>
    </source>
</evidence>
<accession>A0ABU9GEV8</accession>
<gene>
    <name evidence="4" type="ORF">V6243_05400</name>
</gene>
<dbReference type="SUPFAM" id="SSF53474">
    <property type="entry name" value="alpha/beta-Hydrolases"/>
    <property type="match status" value="1"/>
</dbReference>
<evidence type="ECO:0000313" key="5">
    <source>
        <dbReference type="Proteomes" id="UP001378242"/>
    </source>
</evidence>
<evidence type="ECO:0000313" key="4">
    <source>
        <dbReference type="EMBL" id="MEL0616260.1"/>
    </source>
</evidence>
<dbReference type="InterPro" id="IPR050266">
    <property type="entry name" value="AB_hydrolase_sf"/>
</dbReference>
<keyword evidence="2 4" id="KW-0378">Hydrolase</keyword>
<dbReference type="Gene3D" id="3.40.50.1820">
    <property type="entry name" value="alpha/beta hydrolase"/>
    <property type="match status" value="1"/>
</dbReference>
<dbReference type="PRINTS" id="PR00111">
    <property type="entry name" value="ABHYDROLASE"/>
</dbReference>
<sequence>MNSTTGTSRPSPRPLTFTRRCGGEIAALEWRSEQVSADAPVWLALHGWLDNAASFTRLAPLLCERLGIRIVAIDLVGHGRSSPQGPDGDYAVWDYCHDVIEALEGLRGEGMSEAPVTLLAHSLGAAVAGQVAAALPEHVARLVLIDGIGALATLADEVVGQLRRGLLARHARPLSREASGSQPSRRAHYRGIEEAVAARVAGGVTPVDAETIRPVVERNLEPLEEGWRLCSDRRLLRPSVMRYTPEQVLALLAAVNQPVLLIEGEQGILRERPEAQLARAAVRGLERCVLPGGHHLHLEPGHVAAVAARIIDWTVAGE</sequence>
<dbReference type="InterPro" id="IPR029058">
    <property type="entry name" value="AB_hydrolase_fold"/>
</dbReference>
<dbReference type="RefSeq" id="WP_341542042.1">
    <property type="nucleotide sequence ID" value="NZ_JBAKAP010000004.1"/>
</dbReference>
<comment type="caution">
    <text evidence="4">The sequence shown here is derived from an EMBL/GenBank/DDBJ whole genome shotgun (WGS) entry which is preliminary data.</text>
</comment>
<dbReference type="PANTHER" id="PTHR43798:SF14">
    <property type="entry name" value="SERINE HYDROLASE-LIKE PROTEIN DDB_G0286239"/>
    <property type="match status" value="1"/>
</dbReference>
<dbReference type="Proteomes" id="UP001378242">
    <property type="component" value="Unassembled WGS sequence"/>
</dbReference>
<name>A0ABU9GEV8_COBMA</name>
<evidence type="ECO:0000256" key="2">
    <source>
        <dbReference type="ARBA" id="ARBA00022801"/>
    </source>
</evidence>
<dbReference type="GO" id="GO:0016787">
    <property type="term" value="F:hydrolase activity"/>
    <property type="evidence" value="ECO:0007669"/>
    <property type="project" value="UniProtKB-KW"/>
</dbReference>
<dbReference type="EMBL" id="JBAKAP010000004">
    <property type="protein sequence ID" value="MEL0616260.1"/>
    <property type="molecule type" value="Genomic_DNA"/>
</dbReference>
<dbReference type="InterPro" id="IPR000073">
    <property type="entry name" value="AB_hydrolase_1"/>
</dbReference>
<evidence type="ECO:0000259" key="3">
    <source>
        <dbReference type="Pfam" id="PF00561"/>
    </source>
</evidence>
<keyword evidence="5" id="KW-1185">Reference proteome</keyword>
<feature type="domain" description="AB hydrolase-1" evidence="3">
    <location>
        <begin position="44"/>
        <end position="148"/>
    </location>
</feature>